<keyword evidence="14" id="KW-0464">Manganese</keyword>
<dbReference type="UniPathway" id="UPA00945">
    <property type="reaction ID" value="UER00908"/>
</dbReference>
<comment type="subcellular location">
    <subcellularLocation>
        <location evidence="2">Mitochondrion</location>
    </subcellularLocation>
</comment>
<name>A0A4W4F2J9_ELEEL</name>
<feature type="domain" description="Biotin carboxylation" evidence="20">
    <location>
        <begin position="1"/>
        <end position="433"/>
    </location>
</feature>
<dbReference type="SUPFAM" id="SSF51246">
    <property type="entry name" value="Rudiment single hybrid motif"/>
    <property type="match status" value="1"/>
</dbReference>
<dbReference type="InterPro" id="IPR016185">
    <property type="entry name" value="PreATP-grasp_dom_sf"/>
</dbReference>
<evidence type="ECO:0000313" key="21">
    <source>
        <dbReference type="Ensembl" id="ENSEEEP00000018373.2"/>
    </source>
</evidence>
<dbReference type="Pfam" id="PF18140">
    <property type="entry name" value="PCC_BT"/>
    <property type="match status" value="1"/>
</dbReference>
<keyword evidence="7 17" id="KW-0547">Nucleotide-binding</keyword>
<dbReference type="InterPro" id="IPR005479">
    <property type="entry name" value="CPAse_ATP-bd"/>
</dbReference>
<evidence type="ECO:0000256" key="14">
    <source>
        <dbReference type="ARBA" id="ARBA00023211"/>
    </source>
</evidence>
<dbReference type="PANTHER" id="PTHR18866:SF33">
    <property type="entry name" value="METHYLCROTONOYL-COA CARBOXYLASE SUBUNIT ALPHA, MITOCHONDRIAL-RELATED"/>
    <property type="match status" value="1"/>
</dbReference>
<comment type="cofactor">
    <cofactor evidence="1">
        <name>biotin</name>
        <dbReference type="ChEBI" id="CHEBI:57586"/>
    </cofactor>
</comment>
<sequence>GRGQAECGRGPTYPEWGLFHTCACVCVCVFPQVHVKMADEAVCVGPAPTSKSYLNMDAIMDAIRQTGAQAVHPGYGFLSENKEFARRLAAEGVTFIGPDTHAIQAMGDKIESKLIAKAARVNTIPGFDGVVKDAEEAVKIARELGMDLSSKGRQFWLLSRLHREGFRFSSQEAASSFGDDRLLIEKYIDNPRHIEIQVLADKHGNALWLNERECSIQRRNQKVVEEAPSTFLDPATRRAMGEQAVSLAKAVQYSSAGTVEFLVDSKKNFYFLEMNTRLQVEHPITECITGLDLVQQMIRIAKGYKLQHKQEDIPINGWAIESRVYAEDPYKSFGLPSIGRLSQYEEPVRLSGVRVDSGIQEGSDISIYYDPMISKLVAYGASRADALKKMEAALDNYVIRGVTHNIPLLREIIVHPRFVAGDISTNFLPEVYPDGFKGHPLSAGDRRELLAAAAALHIAAQLRSQRFLGEQRVSAAAQERRHWELCLELEKSVHMLAVSHSRGTYTVEVDGEKVEVSGEWNLASALLPLSINGSHKVLQCLTRSPAGDISLQYLGTTFKVRVLSVLAASLSKHMPEKLPEDTSSILRSPMPGTVVGVAVKPGDTVAVGQEICVIEAMKMQNSMTAAKTAKVKSVHCKTGETVGEGDLLVELE</sequence>
<evidence type="ECO:0000256" key="5">
    <source>
        <dbReference type="ARBA" id="ARBA00022598"/>
    </source>
</evidence>
<dbReference type="Proteomes" id="UP000314983">
    <property type="component" value="Chromosome 16"/>
</dbReference>
<dbReference type="Gene3D" id="3.30.470.20">
    <property type="entry name" value="ATP-grasp fold, B domain"/>
    <property type="match status" value="1"/>
</dbReference>
<feature type="domain" description="ATP-grasp" evidence="19">
    <location>
        <begin position="100"/>
        <end position="302"/>
    </location>
</feature>
<dbReference type="SUPFAM" id="SSF56059">
    <property type="entry name" value="Glutathione synthetase ATP-binding domain-like"/>
    <property type="match status" value="1"/>
</dbReference>
<dbReference type="GO" id="GO:0004658">
    <property type="term" value="F:propionyl-CoA carboxylase activity"/>
    <property type="evidence" value="ECO:0007669"/>
    <property type="project" value="UniProtKB-EC"/>
</dbReference>
<reference evidence="22" key="2">
    <citation type="journal article" date="2017" name="Sci. Adv.">
        <title>A tail of two voltages: Proteomic comparison of the three electric organs of the electric eel.</title>
        <authorList>
            <person name="Traeger L.L."/>
            <person name="Sabat G."/>
            <person name="Barrett-Wilt G.A."/>
            <person name="Wells G.B."/>
            <person name="Sussman M.R."/>
        </authorList>
    </citation>
    <scope>NUCLEOTIDE SEQUENCE [LARGE SCALE GENOMIC DNA]</scope>
</reference>
<dbReference type="InterPro" id="IPR005481">
    <property type="entry name" value="BC-like_N"/>
</dbReference>
<dbReference type="GO" id="GO:0005524">
    <property type="term" value="F:ATP binding"/>
    <property type="evidence" value="ECO:0007669"/>
    <property type="project" value="UniProtKB-UniRule"/>
</dbReference>
<dbReference type="FunFam" id="3.30.470.20:FF:000025">
    <property type="entry name" value="Propionyl-CoA carboxylase alpha chain, mitochondrial"/>
    <property type="match status" value="1"/>
</dbReference>
<evidence type="ECO:0000256" key="7">
    <source>
        <dbReference type="ARBA" id="ARBA00022741"/>
    </source>
</evidence>
<feature type="domain" description="Lipoyl-binding" evidence="18">
    <location>
        <begin position="573"/>
        <end position="652"/>
    </location>
</feature>
<dbReference type="SUPFAM" id="SSF51230">
    <property type="entry name" value="Single hybrid motif"/>
    <property type="match status" value="1"/>
</dbReference>
<keyword evidence="12" id="KW-0443">Lipid metabolism</keyword>
<evidence type="ECO:0000256" key="15">
    <source>
        <dbReference type="ARBA" id="ARBA00023267"/>
    </source>
</evidence>
<reference evidence="21" key="3">
    <citation type="submission" date="2020-05" db="EMBL/GenBank/DDBJ databases">
        <title>Electrophorus electricus (electric eel) genome, fEleEle1, primary haplotype.</title>
        <authorList>
            <person name="Myers G."/>
            <person name="Meyer A."/>
            <person name="Fedrigo O."/>
            <person name="Formenti G."/>
            <person name="Rhie A."/>
            <person name="Tracey A."/>
            <person name="Sims Y."/>
            <person name="Jarvis E.D."/>
        </authorList>
    </citation>
    <scope>NUCLEOTIDE SEQUENCE [LARGE SCALE GENOMIC DNA]</scope>
</reference>
<keyword evidence="15" id="KW-0092">Biotin</keyword>
<keyword evidence="13" id="KW-0496">Mitochondrion</keyword>
<dbReference type="GeneTree" id="ENSGT00940000156083"/>
<evidence type="ECO:0000259" key="18">
    <source>
        <dbReference type="PROSITE" id="PS50968"/>
    </source>
</evidence>
<evidence type="ECO:0000259" key="20">
    <source>
        <dbReference type="PROSITE" id="PS50979"/>
    </source>
</evidence>
<dbReference type="Pfam" id="PF02785">
    <property type="entry name" value="Biotin_carb_C"/>
    <property type="match status" value="1"/>
</dbReference>
<dbReference type="InterPro" id="IPR000089">
    <property type="entry name" value="Biotin_lipoyl"/>
</dbReference>
<dbReference type="InterPro" id="IPR041265">
    <property type="entry name" value="PCC_BT"/>
</dbReference>
<dbReference type="Gene3D" id="2.40.50.100">
    <property type="match status" value="1"/>
</dbReference>
<dbReference type="Ensembl" id="ENSEEET00000018575.2">
    <property type="protein sequence ID" value="ENSEEEP00000018373.2"/>
    <property type="gene ID" value="ENSEEEG00000008545.2"/>
</dbReference>
<evidence type="ECO:0000256" key="3">
    <source>
        <dbReference type="ARBA" id="ARBA00005060"/>
    </source>
</evidence>
<dbReference type="Pfam" id="PF02786">
    <property type="entry name" value="CPSase_L_D2"/>
    <property type="match status" value="1"/>
</dbReference>
<reference evidence="21" key="5">
    <citation type="submission" date="2025-09" db="UniProtKB">
        <authorList>
            <consortium name="Ensembl"/>
        </authorList>
    </citation>
    <scope>IDENTIFICATION</scope>
</reference>
<dbReference type="Pfam" id="PF00364">
    <property type="entry name" value="Biotin_lipoyl"/>
    <property type="match status" value="1"/>
</dbReference>
<proteinExistence type="predicted"/>
<evidence type="ECO:0000256" key="2">
    <source>
        <dbReference type="ARBA" id="ARBA00004173"/>
    </source>
</evidence>
<dbReference type="InterPro" id="IPR005482">
    <property type="entry name" value="Biotin_COase_C"/>
</dbReference>
<evidence type="ECO:0000259" key="19">
    <source>
        <dbReference type="PROSITE" id="PS50975"/>
    </source>
</evidence>
<dbReference type="PROSITE" id="PS50975">
    <property type="entry name" value="ATP_GRASP"/>
    <property type="match status" value="1"/>
</dbReference>
<dbReference type="EC" id="6.4.1.3" evidence="4"/>
<dbReference type="PROSITE" id="PS50968">
    <property type="entry name" value="BIOTINYL_LIPOYL"/>
    <property type="match status" value="1"/>
</dbReference>
<keyword evidence="6" id="KW-0479">Metal-binding</keyword>
<dbReference type="InterPro" id="IPR011053">
    <property type="entry name" value="Single_hybrid_motif"/>
</dbReference>
<keyword evidence="11" id="KW-0442">Lipid degradation</keyword>
<evidence type="ECO:0000256" key="12">
    <source>
        <dbReference type="ARBA" id="ARBA00023098"/>
    </source>
</evidence>
<dbReference type="PROSITE" id="PS50979">
    <property type="entry name" value="BC"/>
    <property type="match status" value="1"/>
</dbReference>
<evidence type="ECO:0000256" key="13">
    <source>
        <dbReference type="ARBA" id="ARBA00023128"/>
    </source>
</evidence>
<dbReference type="InterPro" id="IPR050856">
    <property type="entry name" value="Biotin_carboxylase_complex"/>
</dbReference>
<comment type="catalytic activity">
    <reaction evidence="16">
        <text>propanoyl-CoA + hydrogencarbonate + ATP = (S)-methylmalonyl-CoA + ADP + phosphate + H(+)</text>
        <dbReference type="Rhea" id="RHEA:23720"/>
        <dbReference type="ChEBI" id="CHEBI:15378"/>
        <dbReference type="ChEBI" id="CHEBI:17544"/>
        <dbReference type="ChEBI" id="CHEBI:30616"/>
        <dbReference type="ChEBI" id="CHEBI:43474"/>
        <dbReference type="ChEBI" id="CHEBI:57327"/>
        <dbReference type="ChEBI" id="CHEBI:57392"/>
        <dbReference type="ChEBI" id="CHEBI:456216"/>
        <dbReference type="EC" id="6.4.1.3"/>
    </reaction>
    <physiologicalReaction direction="left-to-right" evidence="16">
        <dbReference type="Rhea" id="RHEA:23721"/>
    </physiologicalReaction>
</comment>
<evidence type="ECO:0000256" key="10">
    <source>
        <dbReference type="ARBA" id="ARBA00022946"/>
    </source>
</evidence>
<keyword evidence="5" id="KW-0436">Ligase</keyword>
<dbReference type="PANTHER" id="PTHR18866">
    <property type="entry name" value="CARBOXYLASE:PYRUVATE/ACETYL-COA/PROPIONYL-COA CARBOXYLASE"/>
    <property type="match status" value="1"/>
</dbReference>
<protein>
    <recommendedName>
        <fullName evidence="4">propionyl-CoA carboxylase</fullName>
        <ecNumber evidence="4">6.4.1.3</ecNumber>
    </recommendedName>
</protein>
<dbReference type="GO" id="GO:0046872">
    <property type="term" value="F:metal ion binding"/>
    <property type="evidence" value="ECO:0007669"/>
    <property type="project" value="UniProtKB-KW"/>
</dbReference>
<evidence type="ECO:0000256" key="1">
    <source>
        <dbReference type="ARBA" id="ARBA00001953"/>
    </source>
</evidence>
<keyword evidence="9" id="KW-0460">Magnesium</keyword>
<dbReference type="Gene3D" id="3.30.700.30">
    <property type="match status" value="1"/>
</dbReference>
<dbReference type="PROSITE" id="PS00188">
    <property type="entry name" value="BIOTIN"/>
    <property type="match status" value="1"/>
</dbReference>
<dbReference type="Pfam" id="PF00289">
    <property type="entry name" value="Biotin_carb_N"/>
    <property type="match status" value="1"/>
</dbReference>
<dbReference type="FunFam" id="2.40.50.100:FF:000029">
    <property type="entry name" value="propionyl-CoA carboxylase alpha chain, mitochondrial"/>
    <property type="match status" value="1"/>
</dbReference>
<evidence type="ECO:0000256" key="4">
    <source>
        <dbReference type="ARBA" id="ARBA00013050"/>
    </source>
</evidence>
<dbReference type="InterPro" id="IPR011764">
    <property type="entry name" value="Biotin_carboxylation_dom"/>
</dbReference>
<dbReference type="AlphaFoldDB" id="A0A4W4F2J9"/>
<dbReference type="PROSITE" id="PS00867">
    <property type="entry name" value="CPSASE_2"/>
    <property type="match status" value="1"/>
</dbReference>
<evidence type="ECO:0000256" key="9">
    <source>
        <dbReference type="ARBA" id="ARBA00022842"/>
    </source>
</evidence>
<dbReference type="GO" id="GO:0016042">
    <property type="term" value="P:lipid catabolic process"/>
    <property type="evidence" value="ECO:0007669"/>
    <property type="project" value="UniProtKB-KW"/>
</dbReference>
<dbReference type="CDD" id="cd06850">
    <property type="entry name" value="biotinyl_domain"/>
    <property type="match status" value="1"/>
</dbReference>
<reference evidence="21" key="4">
    <citation type="submission" date="2025-08" db="UniProtKB">
        <authorList>
            <consortium name="Ensembl"/>
        </authorList>
    </citation>
    <scope>IDENTIFICATION</scope>
</reference>
<dbReference type="InterPro" id="IPR011054">
    <property type="entry name" value="Rudment_hybrid_motif"/>
</dbReference>
<reference evidence="22" key="1">
    <citation type="journal article" date="2014" name="Science">
        <title>Nonhuman genetics. Genomic basis for the convergent evolution of electric organs.</title>
        <authorList>
            <person name="Gallant J.R."/>
            <person name="Traeger L.L."/>
            <person name="Volkening J.D."/>
            <person name="Moffett H."/>
            <person name="Chen P.H."/>
            <person name="Novina C.D."/>
            <person name="Phillips G.N.Jr."/>
            <person name="Anand R."/>
            <person name="Wells G.B."/>
            <person name="Pinch M."/>
            <person name="Guth R."/>
            <person name="Unguez G.A."/>
            <person name="Albert J.S."/>
            <person name="Zakon H.H."/>
            <person name="Samanta M.P."/>
            <person name="Sussman M.R."/>
        </authorList>
    </citation>
    <scope>NUCLEOTIDE SEQUENCE [LARGE SCALE GENOMIC DNA]</scope>
</reference>
<organism evidence="21 22">
    <name type="scientific">Electrophorus electricus</name>
    <name type="common">Electric eel</name>
    <name type="synonym">Gymnotus electricus</name>
    <dbReference type="NCBI Taxonomy" id="8005"/>
    <lineage>
        <taxon>Eukaryota</taxon>
        <taxon>Metazoa</taxon>
        <taxon>Chordata</taxon>
        <taxon>Craniata</taxon>
        <taxon>Vertebrata</taxon>
        <taxon>Euteleostomi</taxon>
        <taxon>Actinopterygii</taxon>
        <taxon>Neopterygii</taxon>
        <taxon>Teleostei</taxon>
        <taxon>Ostariophysi</taxon>
        <taxon>Gymnotiformes</taxon>
        <taxon>Gymnotoidei</taxon>
        <taxon>Gymnotidae</taxon>
        <taxon>Electrophorus</taxon>
    </lineage>
</organism>
<evidence type="ECO:0000256" key="17">
    <source>
        <dbReference type="PROSITE-ProRule" id="PRU00409"/>
    </source>
</evidence>
<comment type="pathway">
    <text evidence="3">Metabolic intermediate metabolism; propanoyl-CoA degradation; succinyl-CoA from propanoyl-CoA: step 1/3.</text>
</comment>
<keyword evidence="22" id="KW-1185">Reference proteome</keyword>
<evidence type="ECO:0000256" key="11">
    <source>
        <dbReference type="ARBA" id="ARBA00022963"/>
    </source>
</evidence>
<dbReference type="SMART" id="SM00878">
    <property type="entry name" value="Biotin_carb_C"/>
    <property type="match status" value="1"/>
</dbReference>
<dbReference type="InterPro" id="IPR001882">
    <property type="entry name" value="Biotin_BS"/>
</dbReference>
<gene>
    <name evidence="21" type="primary">pcca</name>
</gene>
<keyword evidence="8 17" id="KW-0067">ATP-binding</keyword>
<dbReference type="GO" id="GO:0005739">
    <property type="term" value="C:mitochondrion"/>
    <property type="evidence" value="ECO:0007669"/>
    <property type="project" value="UniProtKB-SubCell"/>
</dbReference>
<evidence type="ECO:0000256" key="16">
    <source>
        <dbReference type="ARBA" id="ARBA00049495"/>
    </source>
</evidence>
<accession>A0A4W4F2J9</accession>
<evidence type="ECO:0000256" key="6">
    <source>
        <dbReference type="ARBA" id="ARBA00022723"/>
    </source>
</evidence>
<dbReference type="SUPFAM" id="SSF52440">
    <property type="entry name" value="PreATP-grasp domain"/>
    <property type="match status" value="1"/>
</dbReference>
<evidence type="ECO:0000256" key="8">
    <source>
        <dbReference type="ARBA" id="ARBA00022840"/>
    </source>
</evidence>
<keyword evidence="10" id="KW-0809">Transit peptide</keyword>
<evidence type="ECO:0000313" key="22">
    <source>
        <dbReference type="Proteomes" id="UP000314983"/>
    </source>
</evidence>
<dbReference type="InterPro" id="IPR011761">
    <property type="entry name" value="ATP-grasp"/>
</dbReference>